<feature type="transmembrane region" description="Helical" evidence="7">
    <location>
        <begin position="109"/>
        <end position="127"/>
    </location>
</feature>
<dbReference type="AlphaFoldDB" id="A0A1K1QLA2"/>
<feature type="transmembrane region" description="Helical" evidence="7">
    <location>
        <begin position="204"/>
        <end position="222"/>
    </location>
</feature>
<evidence type="ECO:0000256" key="3">
    <source>
        <dbReference type="ARBA" id="ARBA00022989"/>
    </source>
</evidence>
<evidence type="ECO:0000256" key="1">
    <source>
        <dbReference type="ARBA" id="ARBA00004127"/>
    </source>
</evidence>
<dbReference type="InterPro" id="IPR011020">
    <property type="entry name" value="HTTM-like"/>
</dbReference>
<feature type="transmembrane region" description="Helical" evidence="7">
    <location>
        <begin position="12"/>
        <end position="36"/>
    </location>
</feature>
<evidence type="ECO:0000313" key="9">
    <source>
        <dbReference type="EMBL" id="SFW60735.1"/>
    </source>
</evidence>
<dbReference type="RefSeq" id="WP_072304395.1">
    <property type="nucleotide sequence ID" value="NZ_FPIY01000004.1"/>
</dbReference>
<dbReference type="GO" id="GO:0008488">
    <property type="term" value="F:gamma-glutamyl carboxylase activity"/>
    <property type="evidence" value="ECO:0007669"/>
    <property type="project" value="InterPro"/>
</dbReference>
<evidence type="ECO:0000256" key="4">
    <source>
        <dbReference type="ARBA" id="ARBA00023136"/>
    </source>
</evidence>
<feature type="transmembrane region" description="Helical" evidence="7">
    <location>
        <begin position="290"/>
        <end position="307"/>
    </location>
</feature>
<comment type="subcellular location">
    <subcellularLocation>
        <location evidence="1">Endomembrane system</location>
        <topology evidence="1">Multi-pass membrane protein</topology>
    </subcellularLocation>
</comment>
<protein>
    <submittedName>
        <fullName evidence="9">Vitamin K-dependent gamma-carboxylase</fullName>
    </submittedName>
</protein>
<dbReference type="Pfam" id="PF05090">
    <property type="entry name" value="HTTM"/>
    <property type="match status" value="1"/>
</dbReference>
<dbReference type="OrthoDB" id="341137at2"/>
<dbReference type="InterPro" id="IPR053935">
    <property type="entry name" value="VKGC_lumenal_dom"/>
</dbReference>
<feature type="domain" description="HTTM-like" evidence="8">
    <location>
        <begin position="6"/>
        <end position="265"/>
    </location>
</feature>
<keyword evidence="6" id="KW-0456">Lyase</keyword>
<dbReference type="PANTHER" id="PTHR12639">
    <property type="entry name" value="VITAMIN K-DEPENDENT GAMMA-CARBOXYLASE"/>
    <property type="match status" value="1"/>
</dbReference>
<keyword evidence="10" id="KW-1185">Reference proteome</keyword>
<dbReference type="InterPro" id="IPR053934">
    <property type="entry name" value="HTTM_dom"/>
</dbReference>
<keyword evidence="3 7" id="KW-1133">Transmembrane helix</keyword>
<evidence type="ECO:0000256" key="7">
    <source>
        <dbReference type="SAM" id="Phobius"/>
    </source>
</evidence>
<keyword evidence="4 7" id="KW-0472">Membrane</keyword>
<dbReference type="STRING" id="76595.SAMN05660313_02770"/>
<name>A0A1K1QLA2_9FLAO</name>
<organism evidence="9 10">
    <name type="scientific">Cellulophaga fucicola</name>
    <dbReference type="NCBI Taxonomy" id="76595"/>
    <lineage>
        <taxon>Bacteria</taxon>
        <taxon>Pseudomonadati</taxon>
        <taxon>Bacteroidota</taxon>
        <taxon>Flavobacteriia</taxon>
        <taxon>Flavobacteriales</taxon>
        <taxon>Flavobacteriaceae</taxon>
        <taxon>Cellulophaga</taxon>
    </lineage>
</organism>
<evidence type="ECO:0000313" key="10">
    <source>
        <dbReference type="Proteomes" id="UP000183257"/>
    </source>
</evidence>
<evidence type="ECO:0000259" key="8">
    <source>
        <dbReference type="SMART" id="SM00752"/>
    </source>
</evidence>
<dbReference type="PANTHER" id="PTHR12639:SF7">
    <property type="entry name" value="HTTM DOMAIN-CONTAINING PROTEIN"/>
    <property type="match status" value="1"/>
</dbReference>
<keyword evidence="5" id="KW-1015">Disulfide bond</keyword>
<gene>
    <name evidence="9" type="ORF">SAMN05660313_02770</name>
</gene>
<accession>A0A1K1QLA2</accession>
<sequence length="436" mass="51309">MSSFLFKKIDNAGLILFRIFFGILISLECYGAILTGWVSTNLVEPTFNFSFIGFEWLNTITGPGMYAYFIVMGTLGIFISIGYKYRYSMLAFALLWTSVYLMQKTSYNNHYYLLMLISWIMVFFPASTDISIDSKKNPELRTNKMYAYYKYIIVLQLIIVYTYASVAKLYADWLDFGFIKILMQGKANYFLIGEFLQQAWVHKVVAVFGILFDLLIIPALLWKPSRKIAFMLAVFFHLFNSIVFQIGIFPYLALAFTVFFFEPKKLRKIFVMIEKKNVPTVVAKPKHKNIIIGVWVIYFLFQLGLPIRHHFFKDDVLWNEQGHRLSWRMMLRSRSGIVSFKTIDKKTNEEKRINLDDYLTKKQRRKIGAYPDFIWQFAQHLKDEAKKNNKDIAVYVNSRVSINGKPYQPFIDPKIDLAQEKWHHFKHNTFILPSPK</sequence>
<feature type="transmembrane region" description="Helical" evidence="7">
    <location>
        <begin position="228"/>
        <end position="261"/>
    </location>
</feature>
<dbReference type="InterPro" id="IPR007782">
    <property type="entry name" value="VKG_COase"/>
</dbReference>
<dbReference type="SMART" id="SM00752">
    <property type="entry name" value="HTTM"/>
    <property type="match status" value="1"/>
</dbReference>
<feature type="transmembrane region" description="Helical" evidence="7">
    <location>
        <begin position="148"/>
        <end position="167"/>
    </location>
</feature>
<evidence type="ECO:0000256" key="5">
    <source>
        <dbReference type="ARBA" id="ARBA00023157"/>
    </source>
</evidence>
<evidence type="ECO:0000256" key="6">
    <source>
        <dbReference type="ARBA" id="ARBA00023239"/>
    </source>
</evidence>
<keyword evidence="2 7" id="KW-0812">Transmembrane</keyword>
<feature type="transmembrane region" description="Helical" evidence="7">
    <location>
        <begin position="56"/>
        <end position="78"/>
    </location>
</feature>
<evidence type="ECO:0000256" key="2">
    <source>
        <dbReference type="ARBA" id="ARBA00022692"/>
    </source>
</evidence>
<proteinExistence type="predicted"/>
<dbReference type="GO" id="GO:0012505">
    <property type="term" value="C:endomembrane system"/>
    <property type="evidence" value="ECO:0007669"/>
    <property type="project" value="UniProtKB-SubCell"/>
</dbReference>
<dbReference type="Pfam" id="PF22777">
    <property type="entry name" value="VKGC_lumenal_dom"/>
    <property type="match status" value="1"/>
</dbReference>
<reference evidence="10" key="1">
    <citation type="submission" date="2016-11" db="EMBL/GenBank/DDBJ databases">
        <authorList>
            <person name="Varghese N."/>
            <person name="Submissions S."/>
        </authorList>
    </citation>
    <scope>NUCLEOTIDE SEQUENCE [LARGE SCALE GENOMIC DNA]</scope>
    <source>
        <strain evidence="10">DSM 24786</strain>
    </source>
</reference>
<dbReference type="GO" id="GO:0019842">
    <property type="term" value="F:vitamin binding"/>
    <property type="evidence" value="ECO:0007669"/>
    <property type="project" value="TreeGrafter"/>
</dbReference>
<dbReference type="EMBL" id="FPIY01000004">
    <property type="protein sequence ID" value="SFW60735.1"/>
    <property type="molecule type" value="Genomic_DNA"/>
</dbReference>
<dbReference type="Proteomes" id="UP000183257">
    <property type="component" value="Unassembled WGS sequence"/>
</dbReference>